<dbReference type="RefSeq" id="WP_116014714.1">
    <property type="nucleotide sequence ID" value="NZ_QUOT01000001.1"/>
</dbReference>
<organism evidence="1 2">
    <name type="scientific">Thalassotalea euphylliae</name>
    <dbReference type="NCBI Taxonomy" id="1655234"/>
    <lineage>
        <taxon>Bacteria</taxon>
        <taxon>Pseudomonadati</taxon>
        <taxon>Pseudomonadota</taxon>
        <taxon>Gammaproteobacteria</taxon>
        <taxon>Alteromonadales</taxon>
        <taxon>Colwelliaceae</taxon>
        <taxon>Thalassotalea</taxon>
    </lineage>
</organism>
<accession>A0A3E0U1H1</accession>
<dbReference type="Proteomes" id="UP000256899">
    <property type="component" value="Unassembled WGS sequence"/>
</dbReference>
<dbReference type="Pfam" id="PF09837">
    <property type="entry name" value="DUF2064"/>
    <property type="match status" value="1"/>
</dbReference>
<comment type="caution">
    <text evidence="1">The sequence shown here is derived from an EMBL/GenBank/DDBJ whole genome shotgun (WGS) entry which is preliminary data.</text>
</comment>
<dbReference type="EMBL" id="QUOT01000001">
    <property type="protein sequence ID" value="REL30423.1"/>
    <property type="molecule type" value="Genomic_DNA"/>
</dbReference>
<protein>
    <submittedName>
        <fullName evidence="1">DUF2064 domain-containing protein</fullName>
    </submittedName>
</protein>
<keyword evidence="2" id="KW-1185">Reference proteome</keyword>
<sequence>MTTTNPSLVIMCKRPKLHQGKQRLAQTIGAYAAFDIAQLLLACAIEDAQAWSGNVVLAVAHQEDLAWGQALLGQAKEPQAQVIYQGGGNLGQRLNHIDKHLRSQGHQKLVFIGTDAPMLRQAHYVGLADMLAKDDVVLNMAADGGVVIMSNAQPWPDLTNLPWSSSYLGASLAACCHSWGLSVGYHTPGYDIDEKCDLITLYRDLAGEQRPARQKLLQYIATILTLEESDSCTTQ</sequence>
<reference evidence="2" key="1">
    <citation type="submission" date="2018-08" db="EMBL/GenBank/DDBJ databases">
        <title>Thalassotalea euphylliae genome.</title>
        <authorList>
            <person name="Summers S."/>
            <person name="Rice S.A."/>
            <person name="Freckelton M.L."/>
            <person name="Nedved B.T."/>
            <person name="Hadfield M.G."/>
        </authorList>
    </citation>
    <scope>NUCLEOTIDE SEQUENCE [LARGE SCALE GENOMIC DNA]</scope>
    <source>
        <strain evidence="2">H3</strain>
    </source>
</reference>
<dbReference type="AlphaFoldDB" id="A0A3E0U1H1"/>
<evidence type="ECO:0000313" key="1">
    <source>
        <dbReference type="EMBL" id="REL30423.1"/>
    </source>
</evidence>
<dbReference type="InterPro" id="IPR018641">
    <property type="entry name" value="Trfase_1_rSAM/seldom-assoc"/>
</dbReference>
<dbReference type="Gene3D" id="3.90.550.10">
    <property type="entry name" value="Spore Coat Polysaccharide Biosynthesis Protein SpsA, Chain A"/>
    <property type="match status" value="1"/>
</dbReference>
<dbReference type="InterPro" id="IPR029044">
    <property type="entry name" value="Nucleotide-diphossugar_trans"/>
</dbReference>
<name>A0A3E0U1H1_9GAMM</name>
<gene>
    <name evidence="1" type="ORF">DXX94_06715</name>
</gene>
<dbReference type="PANTHER" id="PTHR36529">
    <property type="entry name" value="SLL1095 PROTEIN"/>
    <property type="match status" value="1"/>
</dbReference>
<dbReference type="PANTHER" id="PTHR36529:SF1">
    <property type="entry name" value="GLYCOSYLTRANSFERASE"/>
    <property type="match status" value="1"/>
</dbReference>
<evidence type="ECO:0000313" key="2">
    <source>
        <dbReference type="Proteomes" id="UP000256899"/>
    </source>
</evidence>
<dbReference type="SUPFAM" id="SSF53448">
    <property type="entry name" value="Nucleotide-diphospho-sugar transferases"/>
    <property type="match status" value="1"/>
</dbReference>
<proteinExistence type="predicted"/>